<dbReference type="EMBL" id="PEGB01000001">
    <property type="protein sequence ID" value="RLU13045.1"/>
    <property type="molecule type" value="Genomic_DNA"/>
</dbReference>
<dbReference type="AlphaFoldDB" id="A0A3L8CXK1"/>
<keyword evidence="1" id="KW-1133">Transmembrane helix</keyword>
<feature type="transmembrane region" description="Helical" evidence="1">
    <location>
        <begin position="102"/>
        <end position="124"/>
    </location>
</feature>
<keyword evidence="1" id="KW-0472">Membrane</keyword>
<keyword evidence="4" id="KW-1185">Reference proteome</keyword>
<feature type="chain" id="PRO_5018220951" evidence="2">
    <location>
        <begin position="24"/>
        <end position="149"/>
    </location>
</feature>
<sequence length="149" mass="16052">MFKFKTAILLGALLILGSNALQAAALPGVPAATEEAEKPEPLVQGGLLGAISSSIDDVQDKLDLNENLVDAWRLRADRAADEVDKLVNQHSARSGWSVAGDFMMLSGVWLGTFALLTVLGGLAASRLSQGKWLRTRQRSQDLLSYLMPY</sequence>
<name>A0A3L8CXK1_9PSED</name>
<protein>
    <submittedName>
        <fullName evidence="3">Mechanosensitive ion channel protein</fullName>
    </submittedName>
</protein>
<keyword evidence="2" id="KW-0732">Signal</keyword>
<reference evidence="3 4" key="1">
    <citation type="journal article" date="2018" name="Front. Microbiol.">
        <title>Discovery of Phloeophagus Beetles as a Source of Pseudomonas Strains That Produce Potentially New Bioactive Substances and Description of Pseudomonas bohemica sp. nov.</title>
        <authorList>
            <person name="Saati-Santamaria Z."/>
            <person name="Lopez-Mondejar R."/>
            <person name="Jimenez-Gomez A."/>
            <person name="Diez-Mendez A."/>
            <person name="Vetrovsky T."/>
            <person name="Igual J.M."/>
            <person name="Velazquez E."/>
            <person name="Kolarik M."/>
            <person name="Rivas R."/>
            <person name="Garcia-Fraile P."/>
        </authorList>
    </citation>
    <scope>NUCLEOTIDE SEQUENCE [LARGE SCALE GENOMIC DNA]</scope>
    <source>
        <strain evidence="3 4">A2-NA13</strain>
    </source>
</reference>
<keyword evidence="1" id="KW-0812">Transmembrane</keyword>
<feature type="non-terminal residue" evidence="3">
    <location>
        <position position="149"/>
    </location>
</feature>
<dbReference type="Proteomes" id="UP000282140">
    <property type="component" value="Unassembled WGS sequence"/>
</dbReference>
<evidence type="ECO:0000313" key="4">
    <source>
        <dbReference type="Proteomes" id="UP000282140"/>
    </source>
</evidence>
<evidence type="ECO:0000256" key="2">
    <source>
        <dbReference type="SAM" id="SignalP"/>
    </source>
</evidence>
<comment type="caution">
    <text evidence="3">The sequence shown here is derived from an EMBL/GenBank/DDBJ whole genome shotgun (WGS) entry which is preliminary data.</text>
</comment>
<evidence type="ECO:0000313" key="3">
    <source>
        <dbReference type="EMBL" id="RLU13045.1"/>
    </source>
</evidence>
<evidence type="ECO:0000256" key="1">
    <source>
        <dbReference type="SAM" id="Phobius"/>
    </source>
</evidence>
<gene>
    <name evidence="3" type="ORF">CS078_04955</name>
</gene>
<accession>A0A3L8CXK1</accession>
<proteinExistence type="predicted"/>
<organism evidence="3 4">
    <name type="scientific">Pseudomonas prosekii</name>
    <dbReference type="NCBI Taxonomy" id="1148509"/>
    <lineage>
        <taxon>Bacteria</taxon>
        <taxon>Pseudomonadati</taxon>
        <taxon>Pseudomonadota</taxon>
        <taxon>Gammaproteobacteria</taxon>
        <taxon>Pseudomonadales</taxon>
        <taxon>Pseudomonadaceae</taxon>
        <taxon>Pseudomonas</taxon>
    </lineage>
</organism>
<feature type="signal peptide" evidence="2">
    <location>
        <begin position="1"/>
        <end position="23"/>
    </location>
</feature>